<dbReference type="InterPro" id="IPR036188">
    <property type="entry name" value="FAD/NAD-bd_sf"/>
</dbReference>
<feature type="compositionally biased region" description="Low complexity" evidence="1">
    <location>
        <begin position="159"/>
        <end position="169"/>
    </location>
</feature>
<gene>
    <name evidence="2" type="ORF">MMA15_22750</name>
</gene>
<evidence type="ECO:0000256" key="1">
    <source>
        <dbReference type="SAM" id="MobiDB-lite"/>
    </source>
</evidence>
<proteinExistence type="predicted"/>
<dbReference type="Proteomes" id="UP001166784">
    <property type="component" value="Unassembled WGS sequence"/>
</dbReference>
<keyword evidence="3" id="KW-1185">Reference proteome</keyword>
<dbReference type="PANTHER" id="PTHR42716:SF1">
    <property type="entry name" value="SLL0471 PROTEIN"/>
    <property type="match status" value="1"/>
</dbReference>
<dbReference type="EMBL" id="JAKWJU010000002">
    <property type="protein sequence ID" value="MCH6163106.1"/>
    <property type="molecule type" value="Genomic_DNA"/>
</dbReference>
<dbReference type="PANTHER" id="PTHR42716">
    <property type="entry name" value="L-ASPARTATE OXIDASE"/>
    <property type="match status" value="1"/>
</dbReference>
<reference evidence="2" key="1">
    <citation type="submission" date="2022-03" db="EMBL/GenBank/DDBJ databases">
        <authorList>
            <person name="Santos J.D.N."/>
            <person name="Kallscheuer N."/>
            <person name="Jogler C."/>
            <person name="Lage O.M."/>
        </authorList>
    </citation>
    <scope>NUCLEOTIDE SEQUENCE</scope>
    <source>
        <strain evidence="2">M600PL45_2</strain>
    </source>
</reference>
<feature type="region of interest" description="Disordered" evidence="1">
    <location>
        <begin position="159"/>
        <end position="180"/>
    </location>
</feature>
<evidence type="ECO:0000313" key="3">
    <source>
        <dbReference type="Proteomes" id="UP001166784"/>
    </source>
</evidence>
<dbReference type="Gene3D" id="3.50.50.60">
    <property type="entry name" value="FAD/NAD(P)-binding domain"/>
    <property type="match status" value="1"/>
</dbReference>
<protein>
    <submittedName>
        <fullName evidence="2">FAD-dependent oxidoreductase</fullName>
    </submittedName>
</protein>
<reference evidence="2" key="2">
    <citation type="journal article" date="2023" name="Int. J. Syst. Evol. Microbiol.">
        <title>Streptomyces marispadix sp. nov., isolated from marine beach sediment of the Northern Coast of Portugal.</title>
        <authorList>
            <person name="dos Santos J.D.N."/>
            <person name="Vitorino I.R."/>
            <person name="Kallscheuer N."/>
            <person name="Srivastava A."/>
            <person name="Krautwurst S."/>
            <person name="Marz M."/>
            <person name="Jogler C."/>
            <person name="Lobo Da Cunha A."/>
            <person name="Catita J."/>
            <person name="Goncalves H."/>
            <person name="Gonzalez I."/>
            <person name="Reyes F."/>
            <person name="Lage O.M."/>
        </authorList>
    </citation>
    <scope>NUCLEOTIDE SEQUENCE</scope>
    <source>
        <strain evidence="2">M600PL45_2</strain>
    </source>
</reference>
<dbReference type="InterPro" id="IPR005288">
    <property type="entry name" value="NadB"/>
</dbReference>
<organism evidence="2 3">
    <name type="scientific">Streptomyces marispadix</name>
    <dbReference type="NCBI Taxonomy" id="2922868"/>
    <lineage>
        <taxon>Bacteria</taxon>
        <taxon>Bacillati</taxon>
        <taxon>Actinomycetota</taxon>
        <taxon>Actinomycetes</taxon>
        <taxon>Kitasatosporales</taxon>
        <taxon>Streptomycetaceae</taxon>
        <taxon>Streptomyces</taxon>
    </lineage>
</organism>
<dbReference type="SUPFAM" id="SSF51905">
    <property type="entry name" value="FAD/NAD(P)-binding domain"/>
    <property type="match status" value="1"/>
</dbReference>
<sequence length="560" mass="60161">MTEVGCDVLVVGGGLGGVAAALAVCRAGRTAVLSEPTAWLGGQSTSQAVPPDEHPWIEQFGCTASYRQWREGVRDYYRRNYPLTPAARADRSLNPGAGRVSKLCHEPRVALAVIEAMLAPYRASGRLTVLLGYAPAAAHTDGDAVRAVELRETGTVTPVASVTPATPGTPGTGTGTEPGVSVTVTADYVLDATEGGDLLPLTGTEYITGAESHEQHGEPSAPAVADPADMQGITVCFALDHRAGENHVIDRPDGYGFWRDYRPDFWPGPLLGWTAPDPATLLPFERTFDPNPAEPDGPLSPDQCEDRGDKPLWLFRRIVSRNNHAAGAFDSDVTLVNWPMNDYWLGNVVEVDEAEASRHIEQAGQLSLSLLYWMQTEAPRADGGTGFPGLRLRPDVTGTRDGLAMAPYIRESRRIEAVTTVTENDVSLALRGERGATPHEDSVGVGSYRIDLHPSTGGRNYIDVGCLPFRIPLGALLPVRMRNLLPAAKNIGTTHITTGCYRLHPVEWNAGEAAGALAAHCLTRNVEPHQVHGTPGLLADFQAELVRQGFELAWPEVKGY</sequence>
<comment type="caution">
    <text evidence="2">The sequence shown here is derived from an EMBL/GenBank/DDBJ whole genome shotgun (WGS) entry which is preliminary data.</text>
</comment>
<accession>A0ABS9T3K0</accession>
<dbReference type="Pfam" id="PF12831">
    <property type="entry name" value="FAD_oxidored"/>
    <property type="match status" value="2"/>
</dbReference>
<name>A0ABS9T3K0_9ACTN</name>
<evidence type="ECO:0000313" key="2">
    <source>
        <dbReference type="EMBL" id="MCH6163106.1"/>
    </source>
</evidence>